<dbReference type="Proteomes" id="UP000316759">
    <property type="component" value="Unassembled WGS sequence"/>
</dbReference>
<feature type="region of interest" description="Disordered" evidence="2">
    <location>
        <begin position="385"/>
        <end position="426"/>
    </location>
</feature>
<name>A0A504Z7T1_FASGI</name>
<keyword evidence="5" id="KW-1185">Reference proteome</keyword>
<feature type="compositionally biased region" description="Polar residues" evidence="2">
    <location>
        <begin position="130"/>
        <end position="141"/>
    </location>
</feature>
<evidence type="ECO:0000313" key="4">
    <source>
        <dbReference type="EMBL" id="TPP66787.1"/>
    </source>
</evidence>
<comment type="caution">
    <text evidence="4">The sequence shown here is derived from an EMBL/GenBank/DDBJ whole genome shotgun (WGS) entry which is preliminary data.</text>
</comment>
<keyword evidence="1" id="KW-0863">Zinc-finger</keyword>
<feature type="domain" description="C2H2-type" evidence="3">
    <location>
        <begin position="463"/>
        <end position="494"/>
    </location>
</feature>
<protein>
    <recommendedName>
        <fullName evidence="3">C2H2-type domain-containing protein</fullName>
    </recommendedName>
</protein>
<dbReference type="InterPro" id="IPR013087">
    <property type="entry name" value="Znf_C2H2_type"/>
</dbReference>
<feature type="compositionally biased region" description="Polar residues" evidence="2">
    <location>
        <begin position="16"/>
        <end position="27"/>
    </location>
</feature>
<feature type="compositionally biased region" description="Polar residues" evidence="2">
    <location>
        <begin position="43"/>
        <end position="72"/>
    </location>
</feature>
<proteinExistence type="predicted"/>
<keyword evidence="1" id="KW-0479">Metal-binding</keyword>
<sequence length="588" mass="63781">MTEHIHISQKRKRSPSVVQGSISSTEGIHSPPSKNLKLDGSCVRTQSQAPIQTTPSGSISNGLSHLSPTSSGLPARRSLLDWDSFISIPKKTRRLSLQPQMQPHSANGPSTTDHFPHNSPVTARADPNDVKSSPMNPLRSPNNHHSHPSKEAKQTGAKSSGGPLTSAGSLSTQTKHPKAISGNVVNKDWRKLFDEMSPPDDEEKQGTGRKSFSSTEDNNSVIREALPGIVEDFSDLECGPYPEGTSQIWSSDRISSDSSPTTSIVLKPEMLLSKEKTTDSNERRKKVSQQRLIPKSQRGHSTQPVDVDVPPNVVICSAPNKIEESDEITPNVETEEQPIHMKRLSAAEDDVSPQTVGKWEVQSLESVKIPTTGIALPDLVATCSSENSLKQPPADQPFSSGSPCRPPPTSTSYRIESSPKKMDVWSSNEPIDQTETLNPVVSESDASLLGPTESCHPSVLDVLSCSGCDRVFAKPGYLKVHQVSCKKYHSKSKGHVVSDNLPLTPTVLKSEVHSLKEKLPDSDEGKRRVLEQQLIRKSQRRRSNRSADVDVPPNADICSALDGAVGGDKVTASNSEFSYHVCNGSVKN</sequence>
<evidence type="ECO:0000313" key="5">
    <source>
        <dbReference type="Proteomes" id="UP000316759"/>
    </source>
</evidence>
<dbReference type="OrthoDB" id="6268274at2759"/>
<evidence type="ECO:0000259" key="3">
    <source>
        <dbReference type="PROSITE" id="PS50157"/>
    </source>
</evidence>
<organism evidence="4 5">
    <name type="scientific">Fasciola gigantica</name>
    <name type="common">Giant liver fluke</name>
    <dbReference type="NCBI Taxonomy" id="46835"/>
    <lineage>
        <taxon>Eukaryota</taxon>
        <taxon>Metazoa</taxon>
        <taxon>Spiralia</taxon>
        <taxon>Lophotrochozoa</taxon>
        <taxon>Platyhelminthes</taxon>
        <taxon>Trematoda</taxon>
        <taxon>Digenea</taxon>
        <taxon>Plagiorchiida</taxon>
        <taxon>Echinostomata</taxon>
        <taxon>Echinostomatoidea</taxon>
        <taxon>Fasciolidae</taxon>
        <taxon>Fasciola</taxon>
    </lineage>
</organism>
<accession>A0A504Z7T1</accession>
<feature type="region of interest" description="Disordered" evidence="2">
    <location>
        <begin position="1"/>
        <end position="75"/>
    </location>
</feature>
<feature type="compositionally biased region" description="Polar residues" evidence="2">
    <location>
        <begin position="156"/>
        <end position="174"/>
    </location>
</feature>
<feature type="region of interest" description="Disordered" evidence="2">
    <location>
        <begin position="244"/>
        <end position="312"/>
    </location>
</feature>
<feature type="compositionally biased region" description="Basic and acidic residues" evidence="2">
    <location>
        <begin position="272"/>
        <end position="282"/>
    </location>
</feature>
<reference evidence="4 5" key="1">
    <citation type="submission" date="2019-04" db="EMBL/GenBank/DDBJ databases">
        <title>Annotation for the trematode Fasciola gigantica.</title>
        <authorList>
            <person name="Choi Y.-J."/>
        </authorList>
    </citation>
    <scope>NUCLEOTIDE SEQUENCE [LARGE SCALE GENOMIC DNA]</scope>
    <source>
        <strain evidence="4">Uganda_cow_1</strain>
    </source>
</reference>
<feature type="compositionally biased region" description="Low complexity" evidence="2">
    <location>
        <begin position="245"/>
        <end position="264"/>
    </location>
</feature>
<evidence type="ECO:0000256" key="1">
    <source>
        <dbReference type="PROSITE-ProRule" id="PRU00042"/>
    </source>
</evidence>
<feature type="compositionally biased region" description="Polar residues" evidence="2">
    <location>
        <begin position="95"/>
        <end position="113"/>
    </location>
</feature>
<dbReference type="AlphaFoldDB" id="A0A504Z7T1"/>
<dbReference type="EMBL" id="SUNJ01001414">
    <property type="protein sequence ID" value="TPP66787.1"/>
    <property type="molecule type" value="Genomic_DNA"/>
</dbReference>
<gene>
    <name evidence="4" type="ORF">FGIG_05123</name>
</gene>
<feature type="compositionally biased region" description="Polar residues" evidence="2">
    <location>
        <begin position="208"/>
        <end position="221"/>
    </location>
</feature>
<dbReference type="GO" id="GO:0008270">
    <property type="term" value="F:zinc ion binding"/>
    <property type="evidence" value="ECO:0007669"/>
    <property type="project" value="UniProtKB-KW"/>
</dbReference>
<dbReference type="PROSITE" id="PS50157">
    <property type="entry name" value="ZINC_FINGER_C2H2_2"/>
    <property type="match status" value="1"/>
</dbReference>
<keyword evidence="1" id="KW-0862">Zinc</keyword>
<feature type="region of interest" description="Disordered" evidence="2">
    <location>
        <begin position="92"/>
        <end position="221"/>
    </location>
</feature>
<evidence type="ECO:0000256" key="2">
    <source>
        <dbReference type="SAM" id="MobiDB-lite"/>
    </source>
</evidence>